<organism evidence="2 3">
    <name type="scientific">Candidatus Magnetobacterium bavaricum</name>
    <dbReference type="NCBI Taxonomy" id="29290"/>
    <lineage>
        <taxon>Bacteria</taxon>
        <taxon>Pseudomonadati</taxon>
        <taxon>Nitrospirota</taxon>
        <taxon>Thermodesulfovibrionia</taxon>
        <taxon>Thermodesulfovibrionales</taxon>
        <taxon>Candidatus Magnetobacteriaceae</taxon>
        <taxon>Candidatus Magnetobacterium</taxon>
    </lineage>
</organism>
<keyword evidence="1" id="KW-0145">Chemotaxis</keyword>
<dbReference type="InterPro" id="IPR028976">
    <property type="entry name" value="CheC-like_sf"/>
</dbReference>
<protein>
    <submittedName>
        <fullName evidence="2">Response regulator receiver protein</fullName>
    </submittedName>
</protein>
<evidence type="ECO:0000313" key="2">
    <source>
        <dbReference type="EMBL" id="KJU84514.1"/>
    </source>
</evidence>
<evidence type="ECO:0000313" key="3">
    <source>
        <dbReference type="Proteomes" id="UP000033423"/>
    </source>
</evidence>
<dbReference type="EMBL" id="LACI01001415">
    <property type="protein sequence ID" value="KJU84514.1"/>
    <property type="molecule type" value="Genomic_DNA"/>
</dbReference>
<dbReference type="Proteomes" id="UP000033423">
    <property type="component" value="Unassembled WGS sequence"/>
</dbReference>
<accession>A0A0F3GRD3</accession>
<sequence length="128" mass="15003">MMTFDDQTFDNVYRLIGLEEKIDRQYKLELMLEMTNMMVGACLNGISNQLFGKDMSFVPPTVMAENTPYKKIIYGAFQRSQLHWDYTMLAKISFKLKNEPFRSEMLLFISEKTILAIHKAITRMLSEL</sequence>
<comment type="caution">
    <text evidence="2">The sequence shown here is derived from an EMBL/GenBank/DDBJ whole genome shotgun (WGS) entry which is preliminary data.</text>
</comment>
<dbReference type="SUPFAM" id="SSF103039">
    <property type="entry name" value="CheC-like"/>
    <property type="match status" value="1"/>
</dbReference>
<dbReference type="GO" id="GO:0006935">
    <property type="term" value="P:chemotaxis"/>
    <property type="evidence" value="ECO:0007669"/>
    <property type="project" value="UniProtKB-KW"/>
</dbReference>
<keyword evidence="3" id="KW-1185">Reference proteome</keyword>
<proteinExistence type="predicted"/>
<gene>
    <name evidence="2" type="ORF">MBAV_003297</name>
</gene>
<name>A0A0F3GRD3_9BACT</name>
<evidence type="ECO:0000256" key="1">
    <source>
        <dbReference type="ARBA" id="ARBA00022500"/>
    </source>
</evidence>
<reference evidence="2 3" key="1">
    <citation type="submission" date="2015-02" db="EMBL/GenBank/DDBJ databases">
        <title>Single-cell genomics of uncultivated deep-branching MTB reveals a conserved set of magnetosome genes.</title>
        <authorList>
            <person name="Kolinko S."/>
            <person name="Richter M."/>
            <person name="Glockner F.O."/>
            <person name="Brachmann A."/>
            <person name="Schuler D."/>
        </authorList>
    </citation>
    <scope>NUCLEOTIDE SEQUENCE [LARGE SCALE GENOMIC DNA]</scope>
    <source>
        <strain evidence="2">TM-1</strain>
    </source>
</reference>
<dbReference type="Gene3D" id="3.40.1550.10">
    <property type="entry name" value="CheC-like"/>
    <property type="match status" value="1"/>
</dbReference>
<dbReference type="AlphaFoldDB" id="A0A0F3GRD3"/>